<dbReference type="Proteomes" id="UP000535838">
    <property type="component" value="Unassembled WGS sequence"/>
</dbReference>
<evidence type="ECO:0000256" key="3">
    <source>
        <dbReference type="PIRSR" id="PIRSR605511-2"/>
    </source>
</evidence>
<evidence type="ECO:0000313" key="6">
    <source>
        <dbReference type="Proteomes" id="UP000535838"/>
    </source>
</evidence>
<feature type="binding site" evidence="3">
    <location>
        <position position="103"/>
    </location>
    <ligand>
        <name>substrate</name>
    </ligand>
</feature>
<keyword evidence="3" id="KW-0862">Zinc</keyword>
<accession>A0A841SXI2</accession>
<dbReference type="InterPro" id="IPR011042">
    <property type="entry name" value="6-blade_b-propeller_TolB-like"/>
</dbReference>
<feature type="binding site" evidence="3">
    <location>
        <position position="201"/>
    </location>
    <ligand>
        <name>a divalent metal cation</name>
        <dbReference type="ChEBI" id="CHEBI:60240"/>
    </ligand>
</feature>
<feature type="binding site" evidence="3">
    <location>
        <position position="151"/>
    </location>
    <ligand>
        <name>a divalent metal cation</name>
        <dbReference type="ChEBI" id="CHEBI:60240"/>
    </ligand>
</feature>
<dbReference type="Pfam" id="PF08450">
    <property type="entry name" value="SGL"/>
    <property type="match status" value="1"/>
</dbReference>
<proteinExistence type="inferred from homology"/>
<dbReference type="PANTHER" id="PTHR10907">
    <property type="entry name" value="REGUCALCIN"/>
    <property type="match status" value="1"/>
</dbReference>
<feature type="active site" description="Proton donor/acceptor" evidence="2">
    <location>
        <position position="201"/>
    </location>
</feature>
<comment type="similarity">
    <text evidence="1">Belongs to the SMP-30/CGR1 family.</text>
</comment>
<dbReference type="SUPFAM" id="SSF63829">
    <property type="entry name" value="Calcium-dependent phosphotriesterase"/>
    <property type="match status" value="1"/>
</dbReference>
<feature type="binding site" evidence="3">
    <location>
        <position position="17"/>
    </location>
    <ligand>
        <name>a divalent metal cation</name>
        <dbReference type="ChEBI" id="CHEBI:60240"/>
    </ligand>
</feature>
<feature type="binding site" evidence="3">
    <location>
        <position position="123"/>
    </location>
    <ligand>
        <name>substrate</name>
    </ligand>
</feature>
<evidence type="ECO:0000259" key="4">
    <source>
        <dbReference type="Pfam" id="PF08450"/>
    </source>
</evidence>
<name>A0A841SXI2_9BACL</name>
<dbReference type="GO" id="GO:0019853">
    <property type="term" value="P:L-ascorbic acid biosynthetic process"/>
    <property type="evidence" value="ECO:0007669"/>
    <property type="project" value="TreeGrafter"/>
</dbReference>
<dbReference type="InterPro" id="IPR013658">
    <property type="entry name" value="SGL"/>
</dbReference>
<reference evidence="5 6" key="1">
    <citation type="submission" date="2020-08" db="EMBL/GenBank/DDBJ databases">
        <title>Cohnella phylogeny.</title>
        <authorList>
            <person name="Dunlap C."/>
        </authorList>
    </citation>
    <scope>NUCLEOTIDE SEQUENCE [LARGE SCALE GENOMIC DNA]</scope>
    <source>
        <strain evidence="5 6">DSM 25241</strain>
    </source>
</reference>
<feature type="binding site" evidence="3">
    <location>
        <position position="105"/>
    </location>
    <ligand>
        <name>substrate</name>
    </ligand>
</feature>
<dbReference type="PRINTS" id="PR01790">
    <property type="entry name" value="SMP30FAMILY"/>
</dbReference>
<organism evidence="5 6">
    <name type="scientific">Cohnella thailandensis</name>
    <dbReference type="NCBI Taxonomy" id="557557"/>
    <lineage>
        <taxon>Bacteria</taxon>
        <taxon>Bacillati</taxon>
        <taxon>Bacillota</taxon>
        <taxon>Bacilli</taxon>
        <taxon>Bacillales</taxon>
        <taxon>Paenibacillaceae</taxon>
        <taxon>Cohnella</taxon>
    </lineage>
</organism>
<evidence type="ECO:0000313" key="5">
    <source>
        <dbReference type="EMBL" id="MBB6635982.1"/>
    </source>
</evidence>
<dbReference type="GO" id="GO:0005509">
    <property type="term" value="F:calcium ion binding"/>
    <property type="evidence" value="ECO:0007669"/>
    <property type="project" value="TreeGrafter"/>
</dbReference>
<dbReference type="InterPro" id="IPR005511">
    <property type="entry name" value="SMP-30"/>
</dbReference>
<comment type="caution">
    <text evidence="5">The sequence shown here is derived from an EMBL/GenBank/DDBJ whole genome shotgun (WGS) entry which is preliminary data.</text>
</comment>
<keyword evidence="6" id="KW-1185">Reference proteome</keyword>
<dbReference type="AlphaFoldDB" id="A0A841SXI2"/>
<dbReference type="GO" id="GO:0004341">
    <property type="term" value="F:gluconolactonase activity"/>
    <property type="evidence" value="ECO:0007669"/>
    <property type="project" value="TreeGrafter"/>
</dbReference>
<comment type="cofactor">
    <cofactor evidence="3">
        <name>Zn(2+)</name>
        <dbReference type="ChEBI" id="CHEBI:29105"/>
    </cofactor>
    <text evidence="3">Binds 1 divalent metal cation per subunit.</text>
</comment>
<keyword evidence="3" id="KW-0479">Metal-binding</keyword>
<sequence>MSIHWERVGTVNAQLGEGPHWDAESGRLYWVDITGRKLHAYHPESGAETSYSFDRMVSAVLPDSDGGLLLAMQDGVYRFDEESGESGTLRKIAPIESELPRNRLNDAKCDRAGRLWVGSMSMDNEPNAGGLYVLETDGRLRQALSGVGCSNGLAWDGERKTMYYIDTPTRRVDRFAYDDATGEIDRRETVIRFSEFEGLPDGMTIDAEGMLWIAHWGGGRLSRWNPQCGEKLSEIELPAPLVTSCVFGGEELDELYVTTAREGLKEATLQNYPLSGSLFKLRPGVKGTASRRYGAYNE</sequence>
<feature type="domain" description="SMP-30/Gluconolactonase/LRE-like region" evidence="4">
    <location>
        <begin position="15"/>
        <end position="261"/>
    </location>
</feature>
<dbReference type="PANTHER" id="PTHR10907:SF47">
    <property type="entry name" value="REGUCALCIN"/>
    <property type="match status" value="1"/>
</dbReference>
<dbReference type="EMBL" id="JACJVQ010000015">
    <property type="protein sequence ID" value="MBB6635982.1"/>
    <property type="molecule type" value="Genomic_DNA"/>
</dbReference>
<protein>
    <submittedName>
        <fullName evidence="5">SMP-30/gluconolactonase/LRE family protein</fullName>
    </submittedName>
</protein>
<evidence type="ECO:0000256" key="2">
    <source>
        <dbReference type="PIRSR" id="PIRSR605511-1"/>
    </source>
</evidence>
<evidence type="ECO:0000256" key="1">
    <source>
        <dbReference type="ARBA" id="ARBA00008853"/>
    </source>
</evidence>
<dbReference type="RefSeq" id="WP_185121202.1">
    <property type="nucleotide sequence ID" value="NZ_JACJVQ010000015.1"/>
</dbReference>
<dbReference type="Gene3D" id="2.120.10.30">
    <property type="entry name" value="TolB, C-terminal domain"/>
    <property type="match status" value="1"/>
</dbReference>
<gene>
    <name evidence="5" type="ORF">H7B67_17830</name>
</gene>